<dbReference type="PANTHER" id="PTHR13620:SF104">
    <property type="entry name" value="EXONUCLEASE 3'-5' DOMAIN-CONTAINING PROTEIN 2"/>
    <property type="match status" value="1"/>
</dbReference>
<dbReference type="InterPro" id="IPR051132">
    <property type="entry name" value="3-5_Exonuclease_domain"/>
</dbReference>
<name>A0A6G6ACH9_9VIRU</name>
<dbReference type="GO" id="GO:0006139">
    <property type="term" value="P:nucleobase-containing compound metabolic process"/>
    <property type="evidence" value="ECO:0007669"/>
    <property type="project" value="InterPro"/>
</dbReference>
<dbReference type="CDD" id="cd06141">
    <property type="entry name" value="WRN_exo"/>
    <property type="match status" value="1"/>
</dbReference>
<proteinExistence type="predicted"/>
<keyword evidence="4" id="KW-0269">Exonuclease</keyword>
<sequence length="406" mass="47603">MNTNKEIIITVQKIIEYIKNNGSTKFHILDSYIKNNNSVCPIWKRKNLSILEFLKKFYEIFVIEQNQSVKLVENLSDDNYCDENIIKLWELQEDDLFFTSKKVGRDLNIFVLDNDIKIDVVNNPEDCDSWIQSNIFDKKINYLGFDTETIITGREEKVSIIQISTENDNLIIQINKMNTLPVKLYEMLISPDIIKIGVSIKNDMIKLMKYFPELKFVKCVLDLSDLIKLLQVDKFGNINNNIGLKILAASVLGLYIENKDLSEVKKSNWNNDVLTQDQINYAITDSIITLKIYNELVLVQESHDIMRKCLKIYYPEKNNIKPIGKNNLTKKQLEEKEQEKKKALIESKIKKWYKYDDTKELVFEPMNSFYRQYIHVISKNYTGLTTITTDVDPNRFVTIIRSNSHF</sequence>
<evidence type="ECO:0000256" key="1">
    <source>
        <dbReference type="ARBA" id="ARBA00022722"/>
    </source>
</evidence>
<dbReference type="PANTHER" id="PTHR13620">
    <property type="entry name" value="3-5 EXONUCLEASE"/>
    <property type="match status" value="1"/>
</dbReference>
<organism evidence="4">
    <name type="scientific">Borely moumouvirus</name>
    <dbReference type="NCBI Taxonomy" id="2712067"/>
    <lineage>
        <taxon>Viruses</taxon>
        <taxon>Varidnaviria</taxon>
        <taxon>Bamfordvirae</taxon>
        <taxon>Nucleocytoviricota</taxon>
        <taxon>Megaviricetes</taxon>
        <taxon>Imitervirales</taxon>
        <taxon>Mimiviridae</taxon>
        <taxon>Megamimivirinae</taxon>
        <taxon>Moumouvirus</taxon>
    </lineage>
</organism>
<dbReference type="CDD" id="cd02325">
    <property type="entry name" value="R3H"/>
    <property type="match status" value="1"/>
</dbReference>
<dbReference type="InterPro" id="IPR002562">
    <property type="entry name" value="3'-5'_exonuclease_dom"/>
</dbReference>
<dbReference type="Gene3D" id="3.30.420.10">
    <property type="entry name" value="Ribonuclease H-like superfamily/Ribonuclease H"/>
    <property type="match status" value="1"/>
</dbReference>
<dbReference type="InterPro" id="IPR036397">
    <property type="entry name" value="RNaseH_sf"/>
</dbReference>
<dbReference type="SMART" id="SM00393">
    <property type="entry name" value="R3H"/>
    <property type="match status" value="1"/>
</dbReference>
<dbReference type="Pfam" id="PF01612">
    <property type="entry name" value="DNA_pol_A_exo1"/>
    <property type="match status" value="1"/>
</dbReference>
<evidence type="ECO:0000256" key="2">
    <source>
        <dbReference type="ARBA" id="ARBA00022801"/>
    </source>
</evidence>
<protein>
    <submittedName>
        <fullName evidence="4">Putative 3'-5'exonuclease</fullName>
    </submittedName>
</protein>
<dbReference type="InterPro" id="IPR036867">
    <property type="entry name" value="R3H_dom_sf"/>
</dbReference>
<dbReference type="EMBL" id="MN175499">
    <property type="protein sequence ID" value="QID06096.1"/>
    <property type="molecule type" value="Genomic_DNA"/>
</dbReference>
<dbReference type="InterPro" id="IPR001374">
    <property type="entry name" value="R3H_dom"/>
</dbReference>
<dbReference type="PROSITE" id="PS51061">
    <property type="entry name" value="R3H"/>
    <property type="match status" value="1"/>
</dbReference>
<dbReference type="InterPro" id="IPR012337">
    <property type="entry name" value="RNaseH-like_sf"/>
</dbReference>
<reference evidence="4" key="1">
    <citation type="submission" date="2019-07" db="EMBL/GenBank/DDBJ databases">
        <title>The discovery of a new lineage B mimivirus raises questions about particles surface fibrils.</title>
        <authorList>
            <person name="Silva L.K.S."/>
            <person name="Rodrigues R.A.L."/>
            <person name="Andrade A.C.S.P."/>
            <person name="Hikida H."/>
            <person name="Andreani J."/>
            <person name="Levasseur A."/>
            <person name="La Scola B."/>
            <person name="Abrahao J.S."/>
        </authorList>
    </citation>
    <scope>NUCLEOTIDE SEQUENCE</scope>
    <source>
        <strain evidence="4">B60</strain>
    </source>
</reference>
<keyword evidence="2" id="KW-0378">Hydrolase</keyword>
<dbReference type="SUPFAM" id="SSF53098">
    <property type="entry name" value="Ribonuclease H-like"/>
    <property type="match status" value="1"/>
</dbReference>
<feature type="domain" description="R3H" evidence="3">
    <location>
        <begin position="339"/>
        <end position="403"/>
    </location>
</feature>
<dbReference type="SUPFAM" id="SSF82708">
    <property type="entry name" value="R3H domain"/>
    <property type="match status" value="1"/>
</dbReference>
<dbReference type="Gene3D" id="3.30.1370.50">
    <property type="entry name" value="R3H-like domain"/>
    <property type="match status" value="1"/>
</dbReference>
<dbReference type="GO" id="GO:0008408">
    <property type="term" value="F:3'-5' exonuclease activity"/>
    <property type="evidence" value="ECO:0007669"/>
    <property type="project" value="InterPro"/>
</dbReference>
<accession>A0A6G6ACH9</accession>
<dbReference type="Pfam" id="PF01424">
    <property type="entry name" value="R3H"/>
    <property type="match status" value="1"/>
</dbReference>
<keyword evidence="1" id="KW-0540">Nuclease</keyword>
<evidence type="ECO:0000313" key="4">
    <source>
        <dbReference type="EMBL" id="QID06096.1"/>
    </source>
</evidence>
<dbReference type="SMART" id="SM00474">
    <property type="entry name" value="35EXOc"/>
    <property type="match status" value="1"/>
</dbReference>
<evidence type="ECO:0000259" key="3">
    <source>
        <dbReference type="PROSITE" id="PS51061"/>
    </source>
</evidence>
<dbReference type="GO" id="GO:0003676">
    <property type="term" value="F:nucleic acid binding"/>
    <property type="evidence" value="ECO:0007669"/>
    <property type="project" value="InterPro"/>
</dbReference>